<dbReference type="Proteomes" id="UP000005237">
    <property type="component" value="Unassembled WGS sequence"/>
</dbReference>
<reference evidence="2" key="2">
    <citation type="submission" date="2022-06" db="UniProtKB">
        <authorList>
            <consortium name="EnsemblMetazoa"/>
        </authorList>
    </citation>
    <scope>IDENTIFICATION</scope>
    <source>
        <strain evidence="2">DF5081</strain>
    </source>
</reference>
<evidence type="ECO:0000259" key="1">
    <source>
        <dbReference type="Pfam" id="PF12213"/>
    </source>
</evidence>
<evidence type="ECO:0000313" key="2">
    <source>
        <dbReference type="EnsemblMetazoa" id="CJA29139b.1"/>
    </source>
</evidence>
<dbReference type="InterPro" id="IPR024639">
    <property type="entry name" value="DNA_pol_e_bsu_N"/>
</dbReference>
<dbReference type="GO" id="GO:0042276">
    <property type="term" value="P:error-prone translesion synthesis"/>
    <property type="evidence" value="ECO:0007669"/>
    <property type="project" value="TreeGrafter"/>
</dbReference>
<reference evidence="3" key="1">
    <citation type="submission" date="2010-08" db="EMBL/GenBank/DDBJ databases">
        <authorList>
            <consortium name="Caenorhabditis japonica Sequencing Consortium"/>
            <person name="Wilson R.K."/>
        </authorList>
    </citation>
    <scope>NUCLEOTIDE SEQUENCE [LARGE SCALE GENOMIC DNA]</scope>
    <source>
        <strain evidence="3">DF5081</strain>
    </source>
</reference>
<evidence type="ECO:0000313" key="3">
    <source>
        <dbReference type="Proteomes" id="UP000005237"/>
    </source>
</evidence>
<dbReference type="AlphaFoldDB" id="A0A8R1E7D8"/>
<dbReference type="GO" id="GO:0003677">
    <property type="term" value="F:DNA binding"/>
    <property type="evidence" value="ECO:0007669"/>
    <property type="project" value="InterPro"/>
</dbReference>
<dbReference type="Gene3D" id="1.10.8.60">
    <property type="match status" value="1"/>
</dbReference>
<dbReference type="GO" id="GO:0008622">
    <property type="term" value="C:epsilon DNA polymerase complex"/>
    <property type="evidence" value="ECO:0007669"/>
    <property type="project" value="InterPro"/>
</dbReference>
<dbReference type="PANTHER" id="PTHR12708">
    <property type="entry name" value="DNA POLYMERASE EPSILON SUBUNIT B"/>
    <property type="match status" value="1"/>
</dbReference>
<sequence>MDKTSDESALRREIVKTFQMHAFELKKEAVNLCVKLFLEQDKESRKKWMIKMVELLKKQTLQSSLISEELIRETFRQCKSKGAQEAGNLLNVFDAFDLPTYDYDPDLRKMILRKEKTSVAADSSSFSHAARQRFLLVKQRAMRCASLKHFKFTTCELLASSNKTIQSVVVLGMLVRQKWSAFARIRPLFKSWTPCDNVFWLFHPKIR</sequence>
<feature type="domain" description="DNA polymerase epsilon subunit B N-terminal" evidence="1">
    <location>
        <begin position="7"/>
        <end position="78"/>
    </location>
</feature>
<organism evidence="2 3">
    <name type="scientific">Caenorhabditis japonica</name>
    <dbReference type="NCBI Taxonomy" id="281687"/>
    <lineage>
        <taxon>Eukaryota</taxon>
        <taxon>Metazoa</taxon>
        <taxon>Ecdysozoa</taxon>
        <taxon>Nematoda</taxon>
        <taxon>Chromadorea</taxon>
        <taxon>Rhabditida</taxon>
        <taxon>Rhabditina</taxon>
        <taxon>Rhabditomorpha</taxon>
        <taxon>Rhabditoidea</taxon>
        <taxon>Rhabditidae</taxon>
        <taxon>Peloderinae</taxon>
        <taxon>Caenorhabditis</taxon>
    </lineage>
</organism>
<dbReference type="InterPro" id="IPR016266">
    <property type="entry name" value="POLE2"/>
</dbReference>
<keyword evidence="3" id="KW-1185">Reference proteome</keyword>
<dbReference type="Pfam" id="PF12213">
    <property type="entry name" value="Dpoe2NT"/>
    <property type="match status" value="1"/>
</dbReference>
<dbReference type="GO" id="GO:0006261">
    <property type="term" value="P:DNA-templated DNA replication"/>
    <property type="evidence" value="ECO:0007669"/>
    <property type="project" value="InterPro"/>
</dbReference>
<name>A0A8R1E7D8_CAEJA</name>
<dbReference type="EnsemblMetazoa" id="CJA29139b.1">
    <property type="protein sequence ID" value="CJA29139b.1"/>
    <property type="gene ID" value="WBGene00184713"/>
</dbReference>
<accession>A0A8R1E7D8</accession>
<proteinExistence type="predicted"/>
<dbReference type="PANTHER" id="PTHR12708:SF0">
    <property type="entry name" value="DNA POLYMERASE EPSILON SUBUNIT 2"/>
    <property type="match status" value="1"/>
</dbReference>
<protein>
    <submittedName>
        <fullName evidence="2">Dpoe2NT domain-containing protein</fullName>
    </submittedName>
</protein>